<proteinExistence type="predicted"/>
<dbReference type="SMART" id="SM00060">
    <property type="entry name" value="FN3"/>
    <property type="match status" value="1"/>
</dbReference>
<dbReference type="AlphaFoldDB" id="A0A0W0ZK80"/>
<dbReference type="InterPro" id="IPR036116">
    <property type="entry name" value="FN3_sf"/>
</dbReference>
<dbReference type="SUPFAM" id="SSF49265">
    <property type="entry name" value="Fibronectin type III"/>
    <property type="match status" value="1"/>
</dbReference>
<dbReference type="Gene3D" id="2.60.40.10">
    <property type="entry name" value="Immunoglobulins"/>
    <property type="match status" value="3"/>
</dbReference>
<protein>
    <recommendedName>
        <fullName evidence="1">Fibronectin type-III domain-containing protein</fullName>
    </recommendedName>
</protein>
<name>A0A0W0ZK80_9GAMM</name>
<dbReference type="OrthoDB" id="8908077at2"/>
<dbReference type="Proteomes" id="UP000054926">
    <property type="component" value="Unassembled WGS sequence"/>
</dbReference>
<accession>A0A0W0ZK80</accession>
<dbReference type="InterPro" id="IPR013783">
    <property type="entry name" value="Ig-like_fold"/>
</dbReference>
<sequence>MSRAKSPWLYFALLLIVPIQLLWAKESFKTLEKASLIINAGNSAQNCSNALQNCVIQISQNLPQCLPKPGAITITNNSRIVANNIQASSADSNFINYVVQNNSCPAFLQPGQSCSISFFTNTSIAFLISNVLVKGTNTSSTFFNMQALACATPQAELSATPTTVNLITGGSSQNVTVTNIGNVNANNVQATLASSNLGIMLTNNCPSTLAPNTSCQFTFTPGSNAGSTTATIAGSNTINSVSIGITETIPQAKLSASPTTINLTYGGAAQSVAVTNIGNANANNVLATLNSPTLGIMVSSNCPSVLLPNGSCQITFTPGSSAGSTTATIAGSNTVNSVPIGITETIPPTTLSVTPSSFTTTIGQSQLVTVTNIGSASALNVTASPTSPLSIQSTTCDSSLSSGNSCQLTFSATGTTTQNVPINGDNTNTVSLSATVLGAVAGAPSHLTSTAGNGQATLTWSAPTNTGDSAITGYTITPFIGSVGQTAVTVGSSVLTTTITGLTNGTTYTFTVAANNASGTGILTYSNFVTPSSGLVVNPSTLALSGIGGGAPRTITVTNTNLVPTTIGSISGPTPALPGSGSGAASITSNNCLTTLLPGASCTVTVDPGSAANTSANCTTGPTPSVLTFTPDIGSSVDANILILGYGCIYQSGYLFSIDDTTPTTASIGGIVAALSDQVSPSTGIYWSPGGIDTPIWGIGDRSIPSTAFYPSPNATSPYPAILVLGQANCDGPDDGFCNSSNMLTSFSTGNTYSAGICQGISDGGYLDWHLPAMCELGPFNPYSPSSLCTPGSTNMLDELFLQGIGGLVNNGTYWSSTEASDVAIFSWNRQFGSPSSQQLNGKNFTFGIRCARNLAN</sequence>
<keyword evidence="3" id="KW-1185">Reference proteome</keyword>
<dbReference type="PROSITE" id="PS50853">
    <property type="entry name" value="FN3"/>
    <property type="match status" value="1"/>
</dbReference>
<dbReference type="RefSeq" id="WP_058511428.1">
    <property type="nucleotide sequence ID" value="NZ_LNYY01000019.1"/>
</dbReference>
<dbReference type="EMBL" id="LNYY01000019">
    <property type="protein sequence ID" value="KTD69495.1"/>
    <property type="molecule type" value="Genomic_DNA"/>
</dbReference>
<dbReference type="InterPro" id="IPR003961">
    <property type="entry name" value="FN3_dom"/>
</dbReference>
<dbReference type="STRING" id="947033.Lste_2653"/>
<dbReference type="Pfam" id="PF00041">
    <property type="entry name" value="fn3"/>
    <property type="match status" value="1"/>
</dbReference>
<dbReference type="PRINTS" id="PR00014">
    <property type="entry name" value="FNTYPEIII"/>
</dbReference>
<organism evidence="2 3">
    <name type="scientific">Legionella steelei</name>
    <dbReference type="NCBI Taxonomy" id="947033"/>
    <lineage>
        <taxon>Bacteria</taxon>
        <taxon>Pseudomonadati</taxon>
        <taxon>Pseudomonadota</taxon>
        <taxon>Gammaproteobacteria</taxon>
        <taxon>Legionellales</taxon>
        <taxon>Legionellaceae</taxon>
        <taxon>Legionella</taxon>
    </lineage>
</organism>
<dbReference type="CDD" id="cd00063">
    <property type="entry name" value="FN3"/>
    <property type="match status" value="1"/>
</dbReference>
<evidence type="ECO:0000313" key="3">
    <source>
        <dbReference type="Proteomes" id="UP000054926"/>
    </source>
</evidence>
<evidence type="ECO:0000313" key="2">
    <source>
        <dbReference type="EMBL" id="KTD69495.1"/>
    </source>
</evidence>
<reference evidence="2 3" key="1">
    <citation type="submission" date="2015-11" db="EMBL/GenBank/DDBJ databases">
        <title>Genomic analysis of 38 Legionella species identifies large and diverse effector repertoires.</title>
        <authorList>
            <person name="Burstein D."/>
            <person name="Amaro F."/>
            <person name="Zusman T."/>
            <person name="Lifshitz Z."/>
            <person name="Cohen O."/>
            <person name="Gilbert J.A."/>
            <person name="Pupko T."/>
            <person name="Shuman H.A."/>
            <person name="Segal G."/>
        </authorList>
    </citation>
    <scope>NUCLEOTIDE SEQUENCE [LARGE SCALE GENOMIC DNA]</scope>
    <source>
        <strain evidence="2 3">IMVS3376</strain>
    </source>
</reference>
<gene>
    <name evidence="2" type="ORF">Lste_2653</name>
</gene>
<evidence type="ECO:0000259" key="1">
    <source>
        <dbReference type="PROSITE" id="PS50853"/>
    </source>
</evidence>
<comment type="caution">
    <text evidence="2">The sequence shown here is derived from an EMBL/GenBank/DDBJ whole genome shotgun (WGS) entry which is preliminary data.</text>
</comment>
<dbReference type="PATRIC" id="fig|947033.5.peg.2818"/>
<feature type="domain" description="Fibronectin type-III" evidence="1">
    <location>
        <begin position="443"/>
        <end position="540"/>
    </location>
</feature>